<dbReference type="EC" id="3.6.1.55" evidence="12"/>
<keyword evidence="4" id="KW-0235">DNA replication</keyword>
<keyword evidence="8" id="KW-0460">Magnesium</keyword>
<dbReference type="Gene3D" id="3.90.79.10">
    <property type="entry name" value="Nucleoside Triphosphate Pyrophosphohydrolase"/>
    <property type="match status" value="1"/>
</dbReference>
<organism evidence="19 20">
    <name type="scientific">Pigmentiphaga humi</name>
    <dbReference type="NCBI Taxonomy" id="2478468"/>
    <lineage>
        <taxon>Bacteria</taxon>
        <taxon>Pseudomonadati</taxon>
        <taxon>Pseudomonadota</taxon>
        <taxon>Betaproteobacteria</taxon>
        <taxon>Burkholderiales</taxon>
        <taxon>Alcaligenaceae</taxon>
        <taxon>Pigmentiphaga</taxon>
    </lineage>
</organism>
<evidence type="ECO:0000256" key="7">
    <source>
        <dbReference type="ARBA" id="ARBA00022801"/>
    </source>
</evidence>
<keyword evidence="20" id="KW-1185">Reference proteome</keyword>
<evidence type="ECO:0000256" key="4">
    <source>
        <dbReference type="ARBA" id="ARBA00022705"/>
    </source>
</evidence>
<evidence type="ECO:0000256" key="9">
    <source>
        <dbReference type="ARBA" id="ARBA00023204"/>
    </source>
</evidence>
<dbReference type="AlphaFoldDB" id="A0A3P4B189"/>
<evidence type="ECO:0000313" key="19">
    <source>
        <dbReference type="EMBL" id="VCU70053.1"/>
    </source>
</evidence>
<evidence type="ECO:0000256" key="11">
    <source>
        <dbReference type="ARBA" id="ARBA00036904"/>
    </source>
</evidence>
<keyword evidence="3" id="KW-0515">Mutator protein</keyword>
<dbReference type="InterPro" id="IPR036206">
    <property type="entry name" value="ThiamineP_synth_sf"/>
</dbReference>
<dbReference type="PROSITE" id="PS00893">
    <property type="entry name" value="NUDIX_BOX"/>
    <property type="match status" value="1"/>
</dbReference>
<dbReference type="InterPro" id="IPR047127">
    <property type="entry name" value="MutT-like"/>
</dbReference>
<dbReference type="GO" id="GO:0044716">
    <property type="term" value="F:8-oxo-GDP phosphatase activity"/>
    <property type="evidence" value="ECO:0007669"/>
    <property type="project" value="TreeGrafter"/>
</dbReference>
<evidence type="ECO:0000259" key="18">
    <source>
        <dbReference type="PROSITE" id="PS51462"/>
    </source>
</evidence>
<evidence type="ECO:0000256" key="16">
    <source>
        <dbReference type="ARBA" id="ARBA00042798"/>
    </source>
</evidence>
<dbReference type="SUPFAM" id="SSF51391">
    <property type="entry name" value="Thiamin phosphate synthase"/>
    <property type="match status" value="1"/>
</dbReference>
<dbReference type="GO" id="GO:0044715">
    <property type="term" value="F:8-oxo-dGDP phosphatase activity"/>
    <property type="evidence" value="ECO:0007669"/>
    <property type="project" value="TreeGrafter"/>
</dbReference>
<evidence type="ECO:0000256" key="17">
    <source>
        <dbReference type="RuleBase" id="RU003476"/>
    </source>
</evidence>
<evidence type="ECO:0000256" key="12">
    <source>
        <dbReference type="ARBA" id="ARBA00038905"/>
    </source>
</evidence>
<comment type="cofactor">
    <cofactor evidence="1">
        <name>Mg(2+)</name>
        <dbReference type="ChEBI" id="CHEBI:18420"/>
    </cofactor>
</comment>
<gene>
    <name evidence="19" type="primary">nudG</name>
    <name evidence="19" type="ORF">PIGHUM_02120</name>
</gene>
<keyword evidence="9" id="KW-0234">DNA repair</keyword>
<evidence type="ECO:0000256" key="3">
    <source>
        <dbReference type="ARBA" id="ARBA00022457"/>
    </source>
</evidence>
<comment type="similarity">
    <text evidence="2 17">Belongs to the Nudix hydrolase family.</text>
</comment>
<evidence type="ECO:0000256" key="14">
    <source>
        <dbReference type="ARBA" id="ARBA00041592"/>
    </source>
</evidence>
<reference evidence="19 20" key="1">
    <citation type="submission" date="2018-10" db="EMBL/GenBank/DDBJ databases">
        <authorList>
            <person name="Criscuolo A."/>
        </authorList>
    </citation>
    <scope>NUCLEOTIDE SEQUENCE [LARGE SCALE GENOMIC DNA]</scope>
    <source>
        <strain evidence="19">DnA1</strain>
    </source>
</reference>
<evidence type="ECO:0000256" key="13">
    <source>
        <dbReference type="ARBA" id="ARBA00040794"/>
    </source>
</evidence>
<sequence>MTAAPTKIVDVAVGVMLQPDGRLLLGQRPAGKPYAGWWELPGGKLEPGESVLQALARELHEELGIAVLESSRWITHVHAYSHATVRLYFCRVTRWEGQPRGLESQALQWAGIRAANRPEIEAAEHELAGRIAALEARLARGEQPTDLEIAQARAQAAEDALGLALEPRIGPLLPATLPPLRWLHVPDTYVISDIGAPTGIEPFLRRLDAALARGVKLVQFREPAWPGGAADGALREVLGQVVARAHAAGAKVLLNSVHPQTWRADADGLHLRAADLGGARPALPRGALLGASAHTARELEQARSLDADFAVLGPVLPTASHPGQPGLGWSAFAALADQAGLPVLALGGQSERTRAQAITHGAHGIAGIRGFHE</sequence>
<dbReference type="PROSITE" id="PS51462">
    <property type="entry name" value="NUDIX"/>
    <property type="match status" value="1"/>
</dbReference>
<dbReference type="GO" id="GO:0009228">
    <property type="term" value="P:thiamine biosynthetic process"/>
    <property type="evidence" value="ECO:0007669"/>
    <property type="project" value="UniProtKB-KW"/>
</dbReference>
<dbReference type="Proteomes" id="UP000277294">
    <property type="component" value="Unassembled WGS sequence"/>
</dbReference>
<dbReference type="Pfam" id="PF00293">
    <property type="entry name" value="NUDIX"/>
    <property type="match status" value="1"/>
</dbReference>
<keyword evidence="6" id="KW-0227">DNA damage</keyword>
<dbReference type="PANTHER" id="PTHR47707">
    <property type="entry name" value="8-OXO-DGTP DIPHOSPHATASE"/>
    <property type="match status" value="1"/>
</dbReference>
<dbReference type="Gene3D" id="3.20.20.70">
    <property type="entry name" value="Aldolase class I"/>
    <property type="match status" value="1"/>
</dbReference>
<comment type="catalytic activity">
    <reaction evidence="11">
        <text>8-oxo-GTP + H2O = 8-oxo-GMP + diphosphate + H(+)</text>
        <dbReference type="Rhea" id="RHEA:67616"/>
        <dbReference type="ChEBI" id="CHEBI:15377"/>
        <dbReference type="ChEBI" id="CHEBI:15378"/>
        <dbReference type="ChEBI" id="CHEBI:33019"/>
        <dbReference type="ChEBI" id="CHEBI:143553"/>
        <dbReference type="ChEBI" id="CHEBI:145694"/>
    </reaction>
</comment>
<evidence type="ECO:0000256" key="10">
    <source>
        <dbReference type="ARBA" id="ARBA00035861"/>
    </source>
</evidence>
<evidence type="ECO:0000256" key="15">
    <source>
        <dbReference type="ARBA" id="ARBA00041979"/>
    </source>
</evidence>
<name>A0A3P4B189_9BURK</name>
<dbReference type="Pfam" id="PF02581">
    <property type="entry name" value="TMP-TENI"/>
    <property type="match status" value="1"/>
</dbReference>
<dbReference type="GO" id="GO:0008413">
    <property type="term" value="F:8-oxo-7,8-dihydroguanosine triphosphate pyrophosphatase activity"/>
    <property type="evidence" value="ECO:0007669"/>
    <property type="project" value="TreeGrafter"/>
</dbReference>
<dbReference type="PRINTS" id="PR00502">
    <property type="entry name" value="NUDIXFAMILY"/>
</dbReference>
<dbReference type="InterPro" id="IPR013785">
    <property type="entry name" value="Aldolase_TIM"/>
</dbReference>
<evidence type="ECO:0000256" key="1">
    <source>
        <dbReference type="ARBA" id="ARBA00001946"/>
    </source>
</evidence>
<dbReference type="GO" id="GO:0006281">
    <property type="term" value="P:DNA repair"/>
    <property type="evidence" value="ECO:0007669"/>
    <property type="project" value="UniProtKB-KW"/>
</dbReference>
<dbReference type="RefSeq" id="WP_187697774.1">
    <property type="nucleotide sequence ID" value="NZ_UWPJ01000017.1"/>
</dbReference>
<evidence type="ECO:0000256" key="8">
    <source>
        <dbReference type="ARBA" id="ARBA00022842"/>
    </source>
</evidence>
<proteinExistence type="inferred from homology"/>
<dbReference type="InterPro" id="IPR022998">
    <property type="entry name" value="ThiamineP_synth_TenI"/>
</dbReference>
<evidence type="ECO:0000313" key="20">
    <source>
        <dbReference type="Proteomes" id="UP000277294"/>
    </source>
</evidence>
<accession>A0A3P4B189</accession>
<dbReference type="InterPro" id="IPR015797">
    <property type="entry name" value="NUDIX_hydrolase-like_dom_sf"/>
</dbReference>
<dbReference type="InterPro" id="IPR020476">
    <property type="entry name" value="Nudix_hydrolase"/>
</dbReference>
<evidence type="ECO:0000256" key="6">
    <source>
        <dbReference type="ARBA" id="ARBA00022763"/>
    </source>
</evidence>
<keyword evidence="7 17" id="KW-0378">Hydrolase</keyword>
<dbReference type="PANTHER" id="PTHR47707:SF1">
    <property type="entry name" value="NUDIX HYDROLASE FAMILY PROTEIN"/>
    <property type="match status" value="1"/>
</dbReference>
<dbReference type="GO" id="GO:0035539">
    <property type="term" value="F:8-oxo-7,8-dihydrodeoxyguanosine triphosphate pyrophosphatase activity"/>
    <property type="evidence" value="ECO:0007669"/>
    <property type="project" value="UniProtKB-EC"/>
</dbReference>
<evidence type="ECO:0000256" key="5">
    <source>
        <dbReference type="ARBA" id="ARBA00022723"/>
    </source>
</evidence>
<dbReference type="InterPro" id="IPR020084">
    <property type="entry name" value="NUDIX_hydrolase_CS"/>
</dbReference>
<dbReference type="CDD" id="cd00564">
    <property type="entry name" value="TMP_TenI"/>
    <property type="match status" value="1"/>
</dbReference>
<dbReference type="GO" id="GO:0046872">
    <property type="term" value="F:metal ion binding"/>
    <property type="evidence" value="ECO:0007669"/>
    <property type="project" value="UniProtKB-KW"/>
</dbReference>
<dbReference type="InterPro" id="IPR000086">
    <property type="entry name" value="NUDIX_hydrolase_dom"/>
</dbReference>
<dbReference type="CDD" id="cd03425">
    <property type="entry name" value="NUDIX_MutT_NudA_like"/>
    <property type="match status" value="1"/>
</dbReference>
<evidence type="ECO:0000256" key="2">
    <source>
        <dbReference type="ARBA" id="ARBA00005582"/>
    </source>
</evidence>
<dbReference type="EMBL" id="UWPJ01000017">
    <property type="protein sequence ID" value="VCU70053.1"/>
    <property type="molecule type" value="Genomic_DNA"/>
</dbReference>
<protein>
    <recommendedName>
        <fullName evidence="13">8-oxo-dGTP diphosphatase</fullName>
        <ecNumber evidence="12">3.6.1.55</ecNumber>
    </recommendedName>
    <alternativeName>
        <fullName evidence="16">7,8-dihydro-8-oxoguanine-triphosphatase</fullName>
    </alternativeName>
    <alternativeName>
        <fullName evidence="15">Mutator protein MutT</fullName>
    </alternativeName>
    <alternativeName>
        <fullName evidence="14">dGTP pyrophosphohydrolase</fullName>
    </alternativeName>
</protein>
<comment type="catalytic activity">
    <reaction evidence="10">
        <text>8-oxo-dGTP + H2O = 8-oxo-dGMP + diphosphate + H(+)</text>
        <dbReference type="Rhea" id="RHEA:31575"/>
        <dbReference type="ChEBI" id="CHEBI:15377"/>
        <dbReference type="ChEBI" id="CHEBI:15378"/>
        <dbReference type="ChEBI" id="CHEBI:33019"/>
        <dbReference type="ChEBI" id="CHEBI:63224"/>
        <dbReference type="ChEBI" id="CHEBI:77896"/>
        <dbReference type="EC" id="3.6.1.55"/>
    </reaction>
</comment>
<feature type="domain" description="Nudix hydrolase" evidence="18">
    <location>
        <begin position="6"/>
        <end position="135"/>
    </location>
</feature>
<dbReference type="SUPFAM" id="SSF55811">
    <property type="entry name" value="Nudix"/>
    <property type="match status" value="1"/>
</dbReference>
<keyword evidence="5" id="KW-0479">Metal-binding</keyword>
<dbReference type="GO" id="GO:0006260">
    <property type="term" value="P:DNA replication"/>
    <property type="evidence" value="ECO:0007669"/>
    <property type="project" value="UniProtKB-KW"/>
</dbReference>